<protein>
    <submittedName>
        <fullName evidence="2">Uncharacterized protein</fullName>
    </submittedName>
</protein>
<reference evidence="2 3" key="1">
    <citation type="submission" date="2021-04" db="EMBL/GenBank/DDBJ databases">
        <authorList>
            <person name="Tang X."/>
            <person name="Zhou X."/>
            <person name="Chen X."/>
            <person name="Cernava T."/>
            <person name="Zhang C."/>
        </authorList>
    </citation>
    <scope>NUCLEOTIDE SEQUENCE [LARGE SCALE GENOMIC DNA]</scope>
    <source>
        <strain evidence="2 3">BH-SS-21</strain>
    </source>
</reference>
<comment type="caution">
    <text evidence="2">The sequence shown here is derived from an EMBL/GenBank/DDBJ whole genome shotgun (WGS) entry which is preliminary data.</text>
</comment>
<keyword evidence="3" id="KW-1185">Reference proteome</keyword>
<evidence type="ECO:0000313" key="3">
    <source>
        <dbReference type="Proteomes" id="UP000677413"/>
    </source>
</evidence>
<evidence type="ECO:0000256" key="1">
    <source>
        <dbReference type="SAM" id="MobiDB-lite"/>
    </source>
</evidence>
<gene>
    <name evidence="2" type="ORF">J8N05_18015</name>
</gene>
<feature type="region of interest" description="Disordered" evidence="1">
    <location>
        <begin position="1"/>
        <end position="29"/>
    </location>
</feature>
<dbReference type="Proteomes" id="UP000677413">
    <property type="component" value="Unassembled WGS sequence"/>
</dbReference>
<proteinExistence type="predicted"/>
<name>A0A940XQD0_9ACTN</name>
<dbReference type="AlphaFoldDB" id="A0A940XQD0"/>
<sequence>MYTYDTPRRLPHSSPIPAMRPVRDATGSSSATPIYDALYAEYLRTFRALPGDRVGEEELGFTAFGAGPHAPGLHGAGLHGSGLHGSGLHNAGLLSSGSYGSGAYTPTVYGLRQHATGLTPAALPPGPRRER</sequence>
<evidence type="ECO:0000313" key="2">
    <source>
        <dbReference type="EMBL" id="MBQ0850099.1"/>
    </source>
</evidence>
<organism evidence="2 3">
    <name type="scientific">Streptomyces liliiviolaceus</name>
    <dbReference type="NCBI Taxonomy" id="2823109"/>
    <lineage>
        <taxon>Bacteria</taxon>
        <taxon>Bacillati</taxon>
        <taxon>Actinomycetota</taxon>
        <taxon>Actinomycetes</taxon>
        <taxon>Kitasatosporales</taxon>
        <taxon>Streptomycetaceae</taxon>
        <taxon>Streptomyces</taxon>
    </lineage>
</organism>
<accession>A0A940XQD0</accession>
<dbReference type="EMBL" id="JAGPYQ010000001">
    <property type="protein sequence ID" value="MBQ0850099.1"/>
    <property type="molecule type" value="Genomic_DNA"/>
</dbReference>